<keyword evidence="2" id="KW-1185">Reference proteome</keyword>
<protein>
    <submittedName>
        <fullName evidence="1">Putative bacteriocin</fullName>
    </submittedName>
</protein>
<dbReference type="AlphaFoldDB" id="A0A318XFR9"/>
<accession>A0A318XFR9</accession>
<sequence length="49" mass="5263">MKKLGKKLSSDNTTLQAYLCNCDIACIGNCYSGPPDWAPQTGLVSGSRR</sequence>
<evidence type="ECO:0000313" key="1">
    <source>
        <dbReference type="EMBL" id="PYG84363.1"/>
    </source>
</evidence>
<dbReference type="EMBL" id="QKMR01000032">
    <property type="protein sequence ID" value="PYG84363.1"/>
    <property type="molecule type" value="Genomic_DNA"/>
</dbReference>
<dbReference type="NCBIfam" id="TIGR04065">
    <property type="entry name" value="ocin_CLI_3235"/>
    <property type="match status" value="1"/>
</dbReference>
<dbReference type="RefSeq" id="WP_110463569.1">
    <property type="nucleotide sequence ID" value="NZ_QKMR01000032.1"/>
</dbReference>
<evidence type="ECO:0000313" key="2">
    <source>
        <dbReference type="Proteomes" id="UP000248132"/>
    </source>
</evidence>
<name>A0A318XFR9_9FIRM</name>
<proteinExistence type="predicted"/>
<gene>
    <name evidence="1" type="ORF">LY28_03626</name>
</gene>
<comment type="caution">
    <text evidence="1">The sequence shown here is derived from an EMBL/GenBank/DDBJ whole genome shotgun (WGS) entry which is preliminary data.</text>
</comment>
<organism evidence="1 2">
    <name type="scientific">Ruminiclostridium sufflavum DSM 19573</name>
    <dbReference type="NCBI Taxonomy" id="1121337"/>
    <lineage>
        <taxon>Bacteria</taxon>
        <taxon>Bacillati</taxon>
        <taxon>Bacillota</taxon>
        <taxon>Clostridia</taxon>
        <taxon>Eubacteriales</taxon>
        <taxon>Oscillospiraceae</taxon>
        <taxon>Ruminiclostridium</taxon>
    </lineage>
</organism>
<reference evidence="1 2" key="1">
    <citation type="submission" date="2018-06" db="EMBL/GenBank/DDBJ databases">
        <title>Genomic Encyclopedia of Type Strains, Phase I: the one thousand microbial genomes (KMG-I) project.</title>
        <authorList>
            <person name="Kyrpides N."/>
        </authorList>
    </citation>
    <scope>NUCLEOTIDE SEQUENCE [LARGE SCALE GENOMIC DNA]</scope>
    <source>
        <strain evidence="1 2">DSM 19573</strain>
    </source>
</reference>
<dbReference type="OrthoDB" id="1741518at2"/>
<dbReference type="Proteomes" id="UP000248132">
    <property type="component" value="Unassembled WGS sequence"/>
</dbReference>
<dbReference type="InterPro" id="IPR023968">
    <property type="entry name" value="Bacteriocin_CLI3235"/>
</dbReference>